<evidence type="ECO:0000313" key="10">
    <source>
        <dbReference type="EMBL" id="MEL4456124.1"/>
    </source>
</evidence>
<reference evidence="10 11" key="1">
    <citation type="submission" date="2024-04" db="EMBL/GenBank/DDBJ databases">
        <title>whole genome sequencing of Lutimonas vermicola strain IMCC1616.</title>
        <authorList>
            <person name="Bae S.S."/>
        </authorList>
    </citation>
    <scope>NUCLEOTIDE SEQUENCE [LARGE SCALE GENOMIC DNA]</scope>
    <source>
        <strain evidence="10 11">IMCC1616</strain>
    </source>
</reference>
<evidence type="ECO:0000256" key="6">
    <source>
        <dbReference type="ARBA" id="ARBA00023237"/>
    </source>
</evidence>
<proteinExistence type="predicted"/>
<feature type="signal peptide" evidence="8">
    <location>
        <begin position="1"/>
        <end position="26"/>
    </location>
</feature>
<keyword evidence="3" id="KW-0812">Transmembrane</keyword>
<dbReference type="NCBIfam" id="TIGR03303">
    <property type="entry name" value="OM_YaeT"/>
    <property type="match status" value="1"/>
</dbReference>
<dbReference type="Gene3D" id="3.10.20.310">
    <property type="entry name" value="membrane protein fhac"/>
    <property type="match status" value="5"/>
</dbReference>
<evidence type="ECO:0000256" key="5">
    <source>
        <dbReference type="ARBA" id="ARBA00023136"/>
    </source>
</evidence>
<name>A0ABU9L104_9FLAO</name>
<evidence type="ECO:0000259" key="9">
    <source>
        <dbReference type="PROSITE" id="PS51779"/>
    </source>
</evidence>
<dbReference type="InterPro" id="IPR000184">
    <property type="entry name" value="Bac_surfAg_D15"/>
</dbReference>
<feature type="domain" description="POTRA" evidence="9">
    <location>
        <begin position="441"/>
        <end position="516"/>
    </location>
</feature>
<sequence length="897" mass="100324">MKTVTNSIRYSALLMILILTGVTVNGQSTPQNNISTQDSIPVTKPLDTLPGTEKTSDSIPVNKVLDTLPGVEQRADSVKTPVNISATDTIKERKSEPIVLEKNKKYLLGGISVVGNETISEQSILIFSGLNSGQRLKIPGDKLSSAIKRLWSSKLFSNVDVFVTKMDGDAVYLEIVVRELDKVGTLTITGLKKSKIEDLKKEIEFQAGSMLTENLITTTENFIKEKYREKGYLKTKVTINTKKDTSFPNTQNALIAIDKGKKIKIKNIRFYGNTALSDKKLKKTLKKTKEKGITRLFSPSKFVEDLYDEDLEKVVSLFQEKGFRDALIVKDSLSWNDDNTINLDIFLTQGERYKFGQIDFLGNTVFTDEQLQTILRIDKGVTYNGKALNERVYGDGTPDSRDITNTYLDNGYLFSRVNAVETSAANNTIDLEIRIIEDEPASIRKVTIKGNDVTNDHVLYREVRTKPGDLFSKSDIVRSIRELGQLGFIDPENIVPDVQPNFADKTADIEYSVSEKGSSQIELQGGYGGGTFVGTLGLSFNNFSIKNIFNLDEYKPVPRGDGQNIALRLQISKFYRTYSISFSEPWMGGKKPKGFNFSIYNSSQFGYDPFTNSVDKDQLLDIIGASVGLSQRLKWPDDFFTLSTSLNYQRYKLQNYNISSFDFDNGISNNFNFAVNFGRSSAGPNPVFPSGGSQFNVLLKVTPPYSLFDDKDYTDLPDEEKYKWIEFYKVVFTGKWYSPVVGKMVLMSNAELGFLGDYNDEIGAPPFERFYVGGDGLQQGRFDGRTTIALRGYPNSSLSSQTGGTIYQKVGFELRYPITLKPSASIYALTFLEGGNSWNEFDEYRPFTLKRSAGGGIRVFMPAFGLLGVDFGYGFDTIPGSNNISGWQTHFIIGQQF</sequence>
<evidence type="ECO:0000256" key="1">
    <source>
        <dbReference type="ARBA" id="ARBA00004370"/>
    </source>
</evidence>
<comment type="caution">
    <text evidence="10">The sequence shown here is derived from an EMBL/GenBank/DDBJ whole genome shotgun (WGS) entry which is preliminary data.</text>
</comment>
<dbReference type="PROSITE" id="PS51779">
    <property type="entry name" value="POTRA"/>
    <property type="match status" value="2"/>
</dbReference>
<evidence type="ECO:0000256" key="4">
    <source>
        <dbReference type="ARBA" id="ARBA00022737"/>
    </source>
</evidence>
<feature type="chain" id="PRO_5046042046" description="Outer membrane protein assembly factor BamA" evidence="8">
    <location>
        <begin position="27"/>
        <end position="897"/>
    </location>
</feature>
<dbReference type="InterPro" id="IPR034746">
    <property type="entry name" value="POTRA"/>
</dbReference>
<protein>
    <recommendedName>
        <fullName evidence="7">Outer membrane protein assembly factor BamA</fullName>
    </recommendedName>
</protein>
<gene>
    <name evidence="10" type="primary">bamA</name>
    <name evidence="10" type="ORF">AABB81_09480</name>
</gene>
<feature type="domain" description="POTRA" evidence="9">
    <location>
        <begin position="353"/>
        <end position="438"/>
    </location>
</feature>
<keyword evidence="11" id="KW-1185">Reference proteome</keyword>
<dbReference type="RefSeq" id="WP_342160170.1">
    <property type="nucleotide sequence ID" value="NZ_JBCDNA010000002.1"/>
</dbReference>
<dbReference type="InterPro" id="IPR023707">
    <property type="entry name" value="OM_assembly_BamA"/>
</dbReference>
<dbReference type="PIRSF" id="PIRSF006076">
    <property type="entry name" value="OM_assembly_OMP85"/>
    <property type="match status" value="1"/>
</dbReference>
<keyword evidence="4" id="KW-0677">Repeat</keyword>
<dbReference type="Proteomes" id="UP001474120">
    <property type="component" value="Unassembled WGS sequence"/>
</dbReference>
<evidence type="ECO:0000313" key="11">
    <source>
        <dbReference type="Proteomes" id="UP001474120"/>
    </source>
</evidence>
<dbReference type="Pfam" id="PF07244">
    <property type="entry name" value="POTRA"/>
    <property type="match status" value="4"/>
</dbReference>
<keyword evidence="5" id="KW-0472">Membrane</keyword>
<evidence type="ECO:0000256" key="8">
    <source>
        <dbReference type="SAM" id="SignalP"/>
    </source>
</evidence>
<organism evidence="10 11">
    <name type="scientific">Lutimonas vermicola</name>
    <dbReference type="NCBI Taxonomy" id="414288"/>
    <lineage>
        <taxon>Bacteria</taxon>
        <taxon>Pseudomonadati</taxon>
        <taxon>Bacteroidota</taxon>
        <taxon>Flavobacteriia</taxon>
        <taxon>Flavobacteriales</taxon>
        <taxon>Flavobacteriaceae</taxon>
        <taxon>Lutimonas</taxon>
    </lineage>
</organism>
<dbReference type="Gene3D" id="2.40.160.50">
    <property type="entry name" value="membrane protein fhac: a member of the omp85/tpsb transporter family"/>
    <property type="match status" value="1"/>
</dbReference>
<keyword evidence="6" id="KW-0998">Cell outer membrane</keyword>
<keyword evidence="8" id="KW-0732">Signal</keyword>
<accession>A0ABU9L104</accession>
<dbReference type="EMBL" id="JBCDNA010000002">
    <property type="protein sequence ID" value="MEL4456124.1"/>
    <property type="molecule type" value="Genomic_DNA"/>
</dbReference>
<dbReference type="Pfam" id="PF01103">
    <property type="entry name" value="Omp85"/>
    <property type="match status" value="1"/>
</dbReference>
<comment type="subcellular location">
    <subcellularLocation>
        <location evidence="1">Membrane</location>
    </subcellularLocation>
</comment>
<evidence type="ECO:0000256" key="2">
    <source>
        <dbReference type="ARBA" id="ARBA00022452"/>
    </source>
</evidence>
<dbReference type="InterPro" id="IPR010827">
    <property type="entry name" value="BamA/TamA_POTRA"/>
</dbReference>
<evidence type="ECO:0000256" key="3">
    <source>
        <dbReference type="ARBA" id="ARBA00022692"/>
    </source>
</evidence>
<keyword evidence="2" id="KW-1134">Transmembrane beta strand</keyword>
<evidence type="ECO:0000256" key="7">
    <source>
        <dbReference type="NCBIfam" id="TIGR03303"/>
    </source>
</evidence>